<dbReference type="Pfam" id="PF07687">
    <property type="entry name" value="M20_dimer"/>
    <property type="match status" value="1"/>
</dbReference>
<dbReference type="FunFam" id="3.30.70.360:FF:000005">
    <property type="entry name" value="Putative Aminoacylase-1"/>
    <property type="match status" value="1"/>
</dbReference>
<dbReference type="InterPro" id="IPR052083">
    <property type="entry name" value="Aminoacylase-1_M20A"/>
</dbReference>
<dbReference type="Gene3D" id="3.40.630.10">
    <property type="entry name" value="Zn peptidases"/>
    <property type="match status" value="1"/>
</dbReference>
<accession>F1KZ60</accession>
<feature type="active site" description="Proton acceptor" evidence="9">
    <location>
        <position position="162"/>
    </location>
</feature>
<dbReference type="PIRSF" id="PIRSF036696">
    <property type="entry name" value="ACY-1"/>
    <property type="match status" value="1"/>
</dbReference>
<comment type="subcellular location">
    <subcellularLocation>
        <location evidence="1">Cytoplasm</location>
    </subcellularLocation>
</comment>
<dbReference type="FunFam" id="1.10.150.900:FF:000001">
    <property type="entry name" value="Aminoacylase-1, putative"/>
    <property type="match status" value="1"/>
</dbReference>
<dbReference type="GO" id="GO:0046872">
    <property type="term" value="F:metal ion binding"/>
    <property type="evidence" value="ECO:0007669"/>
    <property type="project" value="UniProtKB-KW"/>
</dbReference>
<dbReference type="CDD" id="cd05646">
    <property type="entry name" value="M20_AcylaseI_like"/>
    <property type="match status" value="1"/>
</dbReference>
<dbReference type="EC" id="3.5.1.14" evidence="3"/>
<evidence type="ECO:0000256" key="10">
    <source>
        <dbReference type="PIRSR" id="PIRSR036696-2"/>
    </source>
</evidence>
<keyword evidence="5 10" id="KW-0479">Metal-binding</keyword>
<dbReference type="PROSITE" id="PS00758">
    <property type="entry name" value="ARGE_DAPE_CPG2_1"/>
    <property type="match status" value="1"/>
</dbReference>
<evidence type="ECO:0000256" key="9">
    <source>
        <dbReference type="PIRSR" id="PIRSR036696-1"/>
    </source>
</evidence>
<feature type="binding site" evidence="10">
    <location>
        <position position="163"/>
    </location>
    <ligand>
        <name>Zn(2+)</name>
        <dbReference type="ChEBI" id="CHEBI:29105"/>
        <label>2</label>
    </ligand>
</feature>
<dbReference type="InterPro" id="IPR002933">
    <property type="entry name" value="Peptidase_M20"/>
</dbReference>
<evidence type="ECO:0000256" key="8">
    <source>
        <dbReference type="ARBA" id="ARBA00029656"/>
    </source>
</evidence>
<comment type="cofactor">
    <cofactor evidence="10">
        <name>Zn(2+)</name>
        <dbReference type="ChEBI" id="CHEBI:29105"/>
    </cofactor>
    <text evidence="10">Binds 2 Zn(2+) ions per subunit.</text>
</comment>
<dbReference type="InterPro" id="IPR001261">
    <property type="entry name" value="ArgE/DapE_CS"/>
</dbReference>
<keyword evidence="4" id="KW-0963">Cytoplasm</keyword>
<dbReference type="Gene3D" id="1.10.150.900">
    <property type="match status" value="1"/>
</dbReference>
<dbReference type="Pfam" id="PF01546">
    <property type="entry name" value="Peptidase_M20"/>
    <property type="match status" value="1"/>
</dbReference>
<keyword evidence="7 10" id="KW-0862">Zinc</keyword>
<evidence type="ECO:0000256" key="6">
    <source>
        <dbReference type="ARBA" id="ARBA00022801"/>
    </source>
</evidence>
<feature type="binding site" evidence="10">
    <location>
        <position position="94"/>
    </location>
    <ligand>
        <name>Zn(2+)</name>
        <dbReference type="ChEBI" id="CHEBI:29105"/>
        <label>1</label>
    </ligand>
</feature>
<dbReference type="InterPro" id="IPR036264">
    <property type="entry name" value="Bact_exopeptidase_dim_dom"/>
</dbReference>
<feature type="active site" evidence="9">
    <location>
        <position position="96"/>
    </location>
</feature>
<feature type="binding site" evidence="10">
    <location>
        <position position="127"/>
    </location>
    <ligand>
        <name>Zn(2+)</name>
        <dbReference type="ChEBI" id="CHEBI:29105"/>
        <label>1</label>
    </ligand>
</feature>
<dbReference type="SUPFAM" id="SSF53187">
    <property type="entry name" value="Zn-dependent exopeptidases"/>
    <property type="match status" value="1"/>
</dbReference>
<sequence>MILRSLSYSIKQFARTLKKMVSEDIAVTNFREYLRIRTEQPNPDYAKCKEFLYRIADELKFEKTCYEFISGKPIIVMTIRGTNESLPSLLLYSHTDVVPVVREMWKFDPFAAIKDIDGKIYGRGTQDMKSVGIQYVEALRRLQKMGKKNFLRNVHLVFAPDEEIGGKDGMQKFVDDESFKKLNVGFVLDEGLATEEEAYKVHYGERSPWWVIVKCKGQPGHGSRFIEDTAAEKLQRVINSFLAFREEQKKKLQSDPKLKLGDMITVNLTKVEGGTQVNVVPAELSAWFDIRLPPTVNYDDFEEKVKKWCIDAGKDVTYSFILHTRSNNITPATDDDPWWRTFETVMKEEKCEISKEIFPGSTDSRFLREKGYRSIGFSPMNKTPTLLHDHNEYIEESVFLRGVQIYEKLIARLADLPQYSD</sequence>
<evidence type="ECO:0000259" key="11">
    <source>
        <dbReference type="Pfam" id="PF07687"/>
    </source>
</evidence>
<dbReference type="PANTHER" id="PTHR45892">
    <property type="entry name" value="AMINOACYLASE-1"/>
    <property type="match status" value="1"/>
</dbReference>
<evidence type="ECO:0000256" key="4">
    <source>
        <dbReference type="ARBA" id="ARBA00022490"/>
    </source>
</evidence>
<dbReference type="PROSITE" id="PS00759">
    <property type="entry name" value="ARGE_DAPE_CPG2_2"/>
    <property type="match status" value="1"/>
</dbReference>
<dbReference type="InterPro" id="IPR010159">
    <property type="entry name" value="N-acyl_aa_amidohydrolase"/>
</dbReference>
<proteinExistence type="evidence at transcript level"/>
<keyword evidence="6" id="KW-0378">Hydrolase</keyword>
<evidence type="ECO:0000256" key="2">
    <source>
        <dbReference type="ARBA" id="ARBA00006247"/>
    </source>
</evidence>
<comment type="similarity">
    <text evidence="2">Belongs to the peptidase M20A family.</text>
</comment>
<evidence type="ECO:0000256" key="1">
    <source>
        <dbReference type="ARBA" id="ARBA00004496"/>
    </source>
</evidence>
<feature type="binding site" evidence="10">
    <location>
        <position position="127"/>
    </location>
    <ligand>
        <name>Zn(2+)</name>
        <dbReference type="ChEBI" id="CHEBI:29105"/>
        <label>2</label>
    </ligand>
</feature>
<dbReference type="NCBIfam" id="TIGR01880">
    <property type="entry name" value="Ac-peptdase-euk"/>
    <property type="match status" value="1"/>
</dbReference>
<dbReference type="InterPro" id="IPR011650">
    <property type="entry name" value="Peptidase_M20_dimer"/>
</dbReference>
<dbReference type="GO" id="GO:0004046">
    <property type="term" value="F:aminoacylase activity"/>
    <property type="evidence" value="ECO:0007669"/>
    <property type="project" value="UniProtKB-EC"/>
</dbReference>
<protein>
    <recommendedName>
        <fullName evidence="3">N-acyl-aliphatic-L-amino acid amidohydrolase</fullName>
        <ecNumber evidence="3">3.5.1.14</ecNumber>
    </recommendedName>
    <alternativeName>
        <fullName evidence="8">N-acyl-L-amino-acid amidohydrolase</fullName>
    </alternativeName>
</protein>
<feature type="binding site" evidence="10">
    <location>
        <position position="190"/>
    </location>
    <ligand>
        <name>Zn(2+)</name>
        <dbReference type="ChEBI" id="CHEBI:29105"/>
        <label>1</label>
    </ligand>
</feature>
<organism evidence="12">
    <name type="scientific">Ascaris suum</name>
    <name type="common">Pig roundworm</name>
    <name type="synonym">Ascaris lumbricoides</name>
    <dbReference type="NCBI Taxonomy" id="6253"/>
    <lineage>
        <taxon>Eukaryota</taxon>
        <taxon>Metazoa</taxon>
        <taxon>Ecdysozoa</taxon>
        <taxon>Nematoda</taxon>
        <taxon>Chromadorea</taxon>
        <taxon>Rhabditida</taxon>
        <taxon>Spirurina</taxon>
        <taxon>Ascaridomorpha</taxon>
        <taxon>Ascaridoidea</taxon>
        <taxon>Ascarididae</taxon>
        <taxon>Ascaris</taxon>
    </lineage>
</organism>
<dbReference type="GO" id="GO:0006520">
    <property type="term" value="P:amino acid metabolic process"/>
    <property type="evidence" value="ECO:0007669"/>
    <property type="project" value="InterPro"/>
</dbReference>
<feature type="domain" description="Peptidase M20 dimerisation" evidence="11">
    <location>
        <begin position="203"/>
        <end position="314"/>
    </location>
</feature>
<evidence type="ECO:0000256" key="3">
    <source>
        <dbReference type="ARBA" id="ARBA00011913"/>
    </source>
</evidence>
<dbReference type="Gene3D" id="3.30.70.360">
    <property type="match status" value="1"/>
</dbReference>
<dbReference type="FunFam" id="3.40.630.10:FF:000019">
    <property type="entry name" value="Aminoacylase 1"/>
    <property type="match status" value="1"/>
</dbReference>
<feature type="binding site" evidence="10">
    <location>
        <position position="388"/>
    </location>
    <ligand>
        <name>Zn(2+)</name>
        <dbReference type="ChEBI" id="CHEBI:29105"/>
        <label>2</label>
    </ligand>
</feature>
<dbReference type="AlphaFoldDB" id="F1KZ60"/>
<reference evidence="12" key="1">
    <citation type="journal article" date="2011" name="Genome Res.">
        <title>Deep small RNA sequencing from the nematode Ascaris reveals conservation, functional diversification, and novel developmental profiles.</title>
        <authorList>
            <person name="Wang J."/>
            <person name="Czech B."/>
            <person name="Crunk A."/>
            <person name="Wallace A."/>
            <person name="Mitreva M."/>
            <person name="Hannon G.J."/>
            <person name="Davis R.E."/>
        </authorList>
    </citation>
    <scope>NUCLEOTIDE SEQUENCE</scope>
</reference>
<name>F1KZ60_ASCSU</name>
<evidence type="ECO:0000313" key="12">
    <source>
        <dbReference type="EMBL" id="ADY43164.1"/>
    </source>
</evidence>
<evidence type="ECO:0000256" key="5">
    <source>
        <dbReference type="ARBA" id="ARBA00022723"/>
    </source>
</evidence>
<dbReference type="PANTHER" id="PTHR45892:SF1">
    <property type="entry name" value="AMINOACYLASE-1"/>
    <property type="match status" value="1"/>
</dbReference>
<evidence type="ECO:0000256" key="7">
    <source>
        <dbReference type="ARBA" id="ARBA00022833"/>
    </source>
</evidence>
<dbReference type="EMBL" id="JI168395">
    <property type="protein sequence ID" value="ADY43164.1"/>
    <property type="molecule type" value="mRNA"/>
</dbReference>
<dbReference type="GO" id="GO:0005737">
    <property type="term" value="C:cytoplasm"/>
    <property type="evidence" value="ECO:0007669"/>
    <property type="project" value="UniProtKB-SubCell"/>
</dbReference>
<dbReference type="SUPFAM" id="SSF55031">
    <property type="entry name" value="Bacterial exopeptidase dimerisation domain"/>
    <property type="match status" value="1"/>
</dbReference>